<reference evidence="12 13" key="1">
    <citation type="journal article" date="2011" name="MBio">
        <title>Genome variation in Cryptococcus gattii, an emerging pathogen of immunocompetent hosts.</title>
        <authorList>
            <person name="D'Souza C.A."/>
            <person name="Kronstad J.W."/>
            <person name="Taylor G."/>
            <person name="Warren R."/>
            <person name="Yuen M."/>
            <person name="Hu G."/>
            <person name="Jung W.H."/>
            <person name="Sham A."/>
            <person name="Kidd S.E."/>
            <person name="Tangen K."/>
            <person name="Lee N."/>
            <person name="Zeilmaker T."/>
            <person name="Sawkins J."/>
            <person name="McVicker G."/>
            <person name="Shah S."/>
            <person name="Gnerre S."/>
            <person name="Griggs A."/>
            <person name="Zeng Q."/>
            <person name="Bartlett K."/>
            <person name="Li W."/>
            <person name="Wang X."/>
            <person name="Heitman J."/>
            <person name="Stajich J.E."/>
            <person name="Fraser J.A."/>
            <person name="Meyer W."/>
            <person name="Carter D."/>
            <person name="Schein J."/>
            <person name="Krzywinski M."/>
            <person name="Kwon-Chung K.J."/>
            <person name="Varma A."/>
            <person name="Wang J."/>
            <person name="Brunham R."/>
            <person name="Fyfe M."/>
            <person name="Ouellette B.F."/>
            <person name="Siddiqui A."/>
            <person name="Marra M."/>
            <person name="Jones S."/>
            <person name="Holt R."/>
            <person name="Birren B.W."/>
            <person name="Galagan J.E."/>
            <person name="Cuomo C.A."/>
        </authorList>
    </citation>
    <scope>NUCLEOTIDE SEQUENCE [LARGE SCALE GENOMIC DNA]</scope>
    <source>
        <strain evidence="12 13">R265</strain>
    </source>
</reference>
<comment type="similarity">
    <text evidence="9">Belongs to the U1 small nuclear ribonucleoprotein C family.</text>
</comment>
<keyword evidence="13" id="KW-1185">Reference proteome</keyword>
<dbReference type="VEuPathDB" id="FungiDB:CNBG_2574"/>
<dbReference type="STRING" id="294750.A0A095D6F1"/>
<dbReference type="RefSeq" id="XP_062882601.1">
    <property type="nucleotide sequence ID" value="XM_063026646.1"/>
</dbReference>
<dbReference type="SUPFAM" id="SSF57667">
    <property type="entry name" value="beta-beta-alpha zinc fingers"/>
    <property type="match status" value="1"/>
</dbReference>
<evidence type="ECO:0000256" key="6">
    <source>
        <dbReference type="ARBA" id="ARBA00023242"/>
    </source>
</evidence>
<dbReference type="InterPro" id="IPR017340">
    <property type="entry name" value="U1_snRNP-C"/>
</dbReference>
<dbReference type="OrthoDB" id="76567at2759"/>
<evidence type="ECO:0000256" key="10">
    <source>
        <dbReference type="SAM" id="MobiDB-lite"/>
    </source>
</evidence>
<evidence type="ECO:0000256" key="3">
    <source>
        <dbReference type="ARBA" id="ARBA00022771"/>
    </source>
</evidence>
<name>A0A095D6F1_CRYD2</name>
<comment type="subunit">
    <text evidence="8">Component of the U1 snRNP. The U1 snRNP is composed of the U1 snRNA and the 7 core Sm proteins SNRPB, SNRPD1, SNRPD2, SNRPD3, SNRPE, SNRPF and SNRPG that assemble in a heptameric protein ring on the Sm site of the small nuclear RNA to form the core snRNP, and at least 3 U1 snRNP-specific proteins SNRNP70/U1-70K, SNRPA/U1-A and SNRPC/U1-C. SNRPC/U1-C interacts with U1 snRNA and the 5' splice-site region of the pre-mRNA. Interacts (via N-terminus) with TIA1 (via C-terminus); thereby promoting spliceosomal U1 snRNP recruitment to 5' splice sites.</text>
</comment>
<keyword evidence="5 9" id="KW-0694">RNA-binding</keyword>
<reference evidence="12 13" key="2">
    <citation type="journal article" date="2018" name="Proc. Natl. Acad. Sci.">
        <title>RNAi is a critical determinant of centromere evolution in closely related fungi.</title>
        <authorList>
            <person name="Yadav V."/>
            <person name="Sun S."/>
            <person name="Billmyre R.B."/>
            <person name="Thimmappa B.C."/>
            <person name="Shea T."/>
            <person name="Lintner R."/>
            <person name="Bakkeren G."/>
            <person name="Cuomo C.A."/>
            <person name="Heitman J."/>
            <person name="Sanyal K."/>
        </authorList>
    </citation>
    <scope>NUCLEOTIDE SEQUENCE [LARGE SCALE GENOMIC DNA]</scope>
    <source>
        <strain evidence="12 13">R265</strain>
    </source>
</reference>
<dbReference type="GO" id="GO:0000395">
    <property type="term" value="P:mRNA 5'-splice site recognition"/>
    <property type="evidence" value="ECO:0007669"/>
    <property type="project" value="UniProtKB-UniRule"/>
</dbReference>
<evidence type="ECO:0000256" key="5">
    <source>
        <dbReference type="ARBA" id="ARBA00022884"/>
    </source>
</evidence>
<feature type="region of interest" description="Disordered" evidence="10">
    <location>
        <begin position="82"/>
        <end position="214"/>
    </location>
</feature>
<dbReference type="InterPro" id="IPR036236">
    <property type="entry name" value="Znf_C2H2_sf"/>
</dbReference>
<comment type="subunit">
    <text evidence="9">U1 snRNP is composed of the 7 core Sm proteins B/B', D1, D2, D3, E, F and G that assemble in a heptameric protein ring on the Sm site of the small nuclear RNA to form the core snRNP, and at least 3 U1 snRNP-specific proteins U1-70K, U1-A and U1-C. U1-C interacts with U1 snRNA and the 5' splice-site region of the pre-mRNA.</text>
</comment>
<dbReference type="Gene3D" id="3.30.160.60">
    <property type="entry name" value="Classic Zinc Finger"/>
    <property type="match status" value="1"/>
</dbReference>
<feature type="domain" description="Matrin-type" evidence="11">
    <location>
        <begin position="4"/>
        <end position="36"/>
    </location>
</feature>
<dbReference type="HAMAP" id="MF_03153">
    <property type="entry name" value="U1_C"/>
    <property type="match status" value="1"/>
</dbReference>
<feature type="compositionally biased region" description="Polar residues" evidence="10">
    <location>
        <begin position="183"/>
        <end position="192"/>
    </location>
</feature>
<feature type="compositionally biased region" description="Pro residues" evidence="10">
    <location>
        <begin position="87"/>
        <end position="130"/>
    </location>
</feature>
<proteinExistence type="inferred from homology"/>
<keyword evidence="4 9" id="KW-0862">Zinc</keyword>
<keyword evidence="6 9" id="KW-0539">Nucleus</keyword>
<dbReference type="AlphaFoldDB" id="A0A095D6F1"/>
<dbReference type="PANTHER" id="PTHR31148:SF1">
    <property type="entry name" value="U1 SMALL NUCLEAR RIBONUCLEOPROTEIN C"/>
    <property type="match status" value="1"/>
</dbReference>
<dbReference type="HOGENOM" id="CLU_079697_1_0_1"/>
<accession>A0A095D6F1</accession>
<dbReference type="PROSITE" id="PS50171">
    <property type="entry name" value="ZF_MATRIN"/>
    <property type="match status" value="1"/>
</dbReference>
<comment type="subcellular location">
    <subcellularLocation>
        <location evidence="1 9">Nucleus</location>
    </subcellularLocation>
</comment>
<sequence>MGKYYCDYCDIYLTHDSMNARKAHNSGRNHVANVRDYFAGLGGNQAQSLIDQIIQQHESGGRNQMMMAPSMRLGAGFMNPLATQPGYPGPPPPGAFPSFPPAAGAPPFRPPFPPSSAPGAPPPSMPPFLPPNASASAGMGSTPPFPPSTASPNPGMPPFRPPMGMGMPPAPAQAQGSLMGMPQQGQQGTFTPAQEVPQGAGAGIHPDRLRMLGQ</sequence>
<dbReference type="KEGG" id="cdeu:CNBG_2574"/>
<dbReference type="GeneID" id="88178920"/>
<dbReference type="GO" id="GO:0030619">
    <property type="term" value="F:U1 snRNA binding"/>
    <property type="evidence" value="ECO:0007669"/>
    <property type="project" value="UniProtKB-UniRule"/>
</dbReference>
<dbReference type="GO" id="GO:0000387">
    <property type="term" value="P:spliceosomal snRNP assembly"/>
    <property type="evidence" value="ECO:0007669"/>
    <property type="project" value="UniProtKB-UniRule"/>
</dbReference>
<dbReference type="Proteomes" id="UP000029445">
    <property type="component" value="Chromosome 8"/>
</dbReference>
<dbReference type="GO" id="GO:0005685">
    <property type="term" value="C:U1 snRNP"/>
    <property type="evidence" value="ECO:0007669"/>
    <property type="project" value="UniProtKB-UniRule"/>
</dbReference>
<dbReference type="OMA" id="QMRPPLM"/>
<dbReference type="EMBL" id="CP025766">
    <property type="protein sequence ID" value="KGB76736.1"/>
    <property type="molecule type" value="Genomic_DNA"/>
</dbReference>
<dbReference type="PANTHER" id="PTHR31148">
    <property type="entry name" value="U1 SMALL NUCLEAR RIBONUCLEOPROTEIN C"/>
    <property type="match status" value="1"/>
</dbReference>
<dbReference type="InterPro" id="IPR013085">
    <property type="entry name" value="U1-CZ_Znf_C2H2"/>
</dbReference>
<evidence type="ECO:0000256" key="7">
    <source>
        <dbReference type="ARBA" id="ARBA00023274"/>
    </source>
</evidence>
<dbReference type="Pfam" id="PF06220">
    <property type="entry name" value="zf-U1"/>
    <property type="match status" value="1"/>
</dbReference>
<protein>
    <recommendedName>
        <fullName evidence="9">U1 small nuclear ribonucleoprotein C</fullName>
        <shortName evidence="9">U1 snRNP C</shortName>
        <shortName evidence="9">U1-C</shortName>
        <shortName evidence="9">U1C</shortName>
    </recommendedName>
</protein>
<dbReference type="GO" id="GO:0071004">
    <property type="term" value="C:U2-type prespliceosome"/>
    <property type="evidence" value="ECO:0007669"/>
    <property type="project" value="UniProtKB-UniRule"/>
</dbReference>
<dbReference type="GO" id="GO:0000243">
    <property type="term" value="C:commitment complex"/>
    <property type="evidence" value="ECO:0007669"/>
    <property type="project" value="UniProtKB-UniRule"/>
</dbReference>
<dbReference type="GO" id="GO:0008270">
    <property type="term" value="F:zinc ion binding"/>
    <property type="evidence" value="ECO:0007669"/>
    <property type="project" value="UniProtKB-UniRule"/>
</dbReference>
<feature type="compositionally biased region" description="Basic and acidic residues" evidence="10">
    <location>
        <begin position="205"/>
        <end position="214"/>
    </location>
</feature>
<evidence type="ECO:0000259" key="11">
    <source>
        <dbReference type="PROSITE" id="PS50171"/>
    </source>
</evidence>
<dbReference type="FunFam" id="3.30.160.60:FF:000059">
    <property type="entry name" value="U1 small nuclear ribonucleoprotein C"/>
    <property type="match status" value="1"/>
</dbReference>
<dbReference type="GO" id="GO:0030627">
    <property type="term" value="F:pre-mRNA 5'-splice site binding"/>
    <property type="evidence" value="ECO:0007669"/>
    <property type="project" value="InterPro"/>
</dbReference>
<feature type="compositionally biased region" description="Pro residues" evidence="10">
    <location>
        <begin position="143"/>
        <end position="161"/>
    </location>
</feature>
<keyword evidence="3 9" id="KW-0863">Zinc-finger</keyword>
<dbReference type="GO" id="GO:0003729">
    <property type="term" value="F:mRNA binding"/>
    <property type="evidence" value="ECO:0007669"/>
    <property type="project" value="UniProtKB-UniRule"/>
</dbReference>
<gene>
    <name evidence="12" type="ORF">CNBG_2574</name>
</gene>
<evidence type="ECO:0000256" key="2">
    <source>
        <dbReference type="ARBA" id="ARBA00022723"/>
    </source>
</evidence>
<dbReference type="InterPro" id="IPR000690">
    <property type="entry name" value="Matrin/U1-C_Znf_C2H2"/>
</dbReference>
<dbReference type="InterPro" id="IPR003604">
    <property type="entry name" value="Matrin/U1-like-C_Znf_C2H2"/>
</dbReference>
<dbReference type="SMART" id="SM00451">
    <property type="entry name" value="ZnF_U1"/>
    <property type="match status" value="1"/>
</dbReference>
<evidence type="ECO:0000256" key="4">
    <source>
        <dbReference type="ARBA" id="ARBA00022833"/>
    </source>
</evidence>
<organism evidence="12 13">
    <name type="scientific">Cryptococcus deuterogattii (strain R265)</name>
    <name type="common">Cryptococcus gattii VGII (strain R265)</name>
    <dbReference type="NCBI Taxonomy" id="294750"/>
    <lineage>
        <taxon>Eukaryota</taxon>
        <taxon>Fungi</taxon>
        <taxon>Dikarya</taxon>
        <taxon>Basidiomycota</taxon>
        <taxon>Agaricomycotina</taxon>
        <taxon>Tremellomycetes</taxon>
        <taxon>Tremellales</taxon>
        <taxon>Cryptococcaceae</taxon>
        <taxon>Cryptococcus</taxon>
        <taxon>Cryptococcus gattii species complex</taxon>
    </lineage>
</organism>
<keyword evidence="2 9" id="KW-0479">Metal-binding</keyword>
<evidence type="ECO:0000313" key="12">
    <source>
        <dbReference type="EMBL" id="KGB76736.1"/>
    </source>
</evidence>
<evidence type="ECO:0000256" key="8">
    <source>
        <dbReference type="ARBA" id="ARBA00046357"/>
    </source>
</evidence>
<keyword evidence="7 9" id="KW-0687">Ribonucleoprotein</keyword>
<comment type="function">
    <text evidence="9">Component of the spliceosomal U1 snRNP, which is essential for recognition of the pre-mRNA 5' splice-site and the subsequent assembly of the spliceosome. U1-C is directly involved in initial 5' splice-site recognition for both constitutive and regulated alternative splicing. The interaction with the 5' splice-site seems to precede base-pairing between the pre-mRNA and the U1 snRNA. Stimulates commitment or early (E) complex formation by stabilizing the base pairing of the 5' end of the U1 snRNA and the 5' splice-site region.</text>
</comment>
<evidence type="ECO:0000313" key="13">
    <source>
        <dbReference type="Proteomes" id="UP000029445"/>
    </source>
</evidence>
<evidence type="ECO:0000256" key="1">
    <source>
        <dbReference type="ARBA" id="ARBA00004123"/>
    </source>
</evidence>
<dbReference type="PIRSF" id="PIRSF037969">
    <property type="entry name" value="U1_snRNP-C"/>
    <property type="match status" value="1"/>
</dbReference>
<evidence type="ECO:0000256" key="9">
    <source>
        <dbReference type="HAMAP-Rule" id="MF_03153"/>
    </source>
</evidence>